<evidence type="ECO:0000256" key="10">
    <source>
        <dbReference type="ARBA" id="ARBA00022989"/>
    </source>
</evidence>
<dbReference type="InterPro" id="IPR050351">
    <property type="entry name" value="BphY/WalK/GraS-like"/>
</dbReference>
<sequence length="319" mass="36604">MGNRIQDGRSGIMYMLSGLCIVLLLFLIYVLLQLRFKNQHIRQIAKSIENYSQDSVHSRVRLATNDPNCRQLIENINHLLGEHENYRIREAETRDEMGKMLSNVSHDLRTPMTIILGYINALTANTNLNSDQAKTYLIKVENKMKELIDMMNDFFSLSKLESGDVQIKLSKHNVSEVVRENILAYHDIITGLERKADIRLPEEDCYALTNREALNRILSNLISNAIKYGADGDTIGFAVTDENDKVYIEIWDNGRGIPHTQVTRIFQRLYTLEESRSRDLEGSGLGLAIVKVLVEKMGGEIEAQSLPYEKTCFRFYLRK</sequence>
<dbReference type="GO" id="GO:0016036">
    <property type="term" value="P:cellular response to phosphate starvation"/>
    <property type="evidence" value="ECO:0007669"/>
    <property type="project" value="TreeGrafter"/>
</dbReference>
<dbReference type="InterPro" id="IPR003661">
    <property type="entry name" value="HisK_dim/P_dom"/>
</dbReference>
<evidence type="ECO:0000256" key="7">
    <source>
        <dbReference type="ARBA" id="ARBA00022741"/>
    </source>
</evidence>
<keyword evidence="6 13" id="KW-0812">Transmembrane</keyword>
<dbReference type="PRINTS" id="PR00344">
    <property type="entry name" value="BCTRLSENSOR"/>
</dbReference>
<dbReference type="PANTHER" id="PTHR45453">
    <property type="entry name" value="PHOSPHATE REGULON SENSOR PROTEIN PHOR"/>
    <property type="match status" value="1"/>
</dbReference>
<dbReference type="SUPFAM" id="SSF47384">
    <property type="entry name" value="Homodimeric domain of signal transducing histidine kinase"/>
    <property type="match status" value="1"/>
</dbReference>
<dbReference type="Gene3D" id="1.10.287.130">
    <property type="match status" value="1"/>
</dbReference>
<dbReference type="InterPro" id="IPR036890">
    <property type="entry name" value="HATPase_C_sf"/>
</dbReference>
<feature type="domain" description="Histidine kinase" evidence="14">
    <location>
        <begin position="103"/>
        <end position="319"/>
    </location>
</feature>
<accession>A0A2T6G0A2</accession>
<evidence type="ECO:0000313" key="15">
    <source>
        <dbReference type="EMBL" id="PUA37596.1"/>
    </source>
</evidence>
<evidence type="ECO:0000256" key="8">
    <source>
        <dbReference type="ARBA" id="ARBA00022777"/>
    </source>
</evidence>
<keyword evidence="10 13" id="KW-1133">Transmembrane helix</keyword>
<dbReference type="EMBL" id="PYHP01000050">
    <property type="protein sequence ID" value="PUA37596.1"/>
    <property type="molecule type" value="Genomic_DNA"/>
</dbReference>
<dbReference type="AlphaFoldDB" id="A0A2T6G0A2"/>
<keyword evidence="9" id="KW-0067">ATP-binding</keyword>
<dbReference type="Proteomes" id="UP000244184">
    <property type="component" value="Unassembled WGS sequence"/>
</dbReference>
<proteinExistence type="predicted"/>
<comment type="subcellular location">
    <subcellularLocation>
        <location evidence="2">Membrane</location>
    </subcellularLocation>
</comment>
<dbReference type="SMART" id="SM00388">
    <property type="entry name" value="HisKA"/>
    <property type="match status" value="1"/>
</dbReference>
<dbReference type="InterPro" id="IPR036097">
    <property type="entry name" value="HisK_dim/P_sf"/>
</dbReference>
<dbReference type="Pfam" id="PF00512">
    <property type="entry name" value="HisKA"/>
    <property type="match status" value="1"/>
</dbReference>
<dbReference type="FunFam" id="3.30.565.10:FF:000013">
    <property type="entry name" value="Two-component sensor histidine kinase"/>
    <property type="match status" value="1"/>
</dbReference>
<evidence type="ECO:0000256" key="9">
    <source>
        <dbReference type="ARBA" id="ARBA00022840"/>
    </source>
</evidence>
<evidence type="ECO:0000256" key="13">
    <source>
        <dbReference type="SAM" id="Phobius"/>
    </source>
</evidence>
<protein>
    <recommendedName>
        <fullName evidence="3">histidine kinase</fullName>
        <ecNumber evidence="3">2.7.13.3</ecNumber>
    </recommendedName>
</protein>
<evidence type="ECO:0000256" key="11">
    <source>
        <dbReference type="ARBA" id="ARBA00023012"/>
    </source>
</evidence>
<dbReference type="InterPro" id="IPR004358">
    <property type="entry name" value="Sig_transdc_His_kin-like_C"/>
</dbReference>
<evidence type="ECO:0000313" key="16">
    <source>
        <dbReference type="Proteomes" id="UP000244184"/>
    </source>
</evidence>
<evidence type="ECO:0000256" key="12">
    <source>
        <dbReference type="ARBA" id="ARBA00023136"/>
    </source>
</evidence>
<dbReference type="SUPFAM" id="SSF55874">
    <property type="entry name" value="ATPase domain of HSP90 chaperone/DNA topoisomerase II/histidine kinase"/>
    <property type="match status" value="1"/>
</dbReference>
<dbReference type="Pfam" id="PF02518">
    <property type="entry name" value="HATPase_c"/>
    <property type="match status" value="1"/>
</dbReference>
<keyword evidence="4" id="KW-0597">Phosphoprotein</keyword>
<dbReference type="PROSITE" id="PS50109">
    <property type="entry name" value="HIS_KIN"/>
    <property type="match status" value="1"/>
</dbReference>
<evidence type="ECO:0000256" key="5">
    <source>
        <dbReference type="ARBA" id="ARBA00022679"/>
    </source>
</evidence>
<evidence type="ECO:0000259" key="14">
    <source>
        <dbReference type="PROSITE" id="PS50109"/>
    </source>
</evidence>
<evidence type="ECO:0000256" key="3">
    <source>
        <dbReference type="ARBA" id="ARBA00012438"/>
    </source>
</evidence>
<comment type="caution">
    <text evidence="15">The sequence shown here is derived from an EMBL/GenBank/DDBJ whole genome shotgun (WGS) entry which is preliminary data.</text>
</comment>
<dbReference type="SMART" id="SM00387">
    <property type="entry name" value="HATPase_c"/>
    <property type="match status" value="1"/>
</dbReference>
<evidence type="ECO:0000256" key="1">
    <source>
        <dbReference type="ARBA" id="ARBA00000085"/>
    </source>
</evidence>
<keyword evidence="8 15" id="KW-0418">Kinase</keyword>
<dbReference type="GO" id="GO:0005886">
    <property type="term" value="C:plasma membrane"/>
    <property type="evidence" value="ECO:0007669"/>
    <property type="project" value="TreeGrafter"/>
</dbReference>
<dbReference type="EC" id="2.7.13.3" evidence="3"/>
<organism evidence="15 16">
    <name type="scientific">Paenibacillus elgii</name>
    <dbReference type="NCBI Taxonomy" id="189691"/>
    <lineage>
        <taxon>Bacteria</taxon>
        <taxon>Bacillati</taxon>
        <taxon>Bacillota</taxon>
        <taxon>Bacilli</taxon>
        <taxon>Bacillales</taxon>
        <taxon>Paenibacillaceae</taxon>
        <taxon>Paenibacillus</taxon>
    </lineage>
</organism>
<keyword evidence="5" id="KW-0808">Transferase</keyword>
<evidence type="ECO:0000256" key="2">
    <source>
        <dbReference type="ARBA" id="ARBA00004370"/>
    </source>
</evidence>
<dbReference type="GO" id="GO:0004721">
    <property type="term" value="F:phosphoprotein phosphatase activity"/>
    <property type="evidence" value="ECO:0007669"/>
    <property type="project" value="TreeGrafter"/>
</dbReference>
<name>A0A2T6G0A2_9BACL</name>
<dbReference type="PANTHER" id="PTHR45453:SF1">
    <property type="entry name" value="PHOSPHATE REGULON SENSOR PROTEIN PHOR"/>
    <property type="match status" value="1"/>
</dbReference>
<evidence type="ECO:0000256" key="4">
    <source>
        <dbReference type="ARBA" id="ARBA00022553"/>
    </source>
</evidence>
<dbReference type="Gene3D" id="3.30.565.10">
    <property type="entry name" value="Histidine kinase-like ATPase, C-terminal domain"/>
    <property type="match status" value="1"/>
</dbReference>
<dbReference type="CDD" id="cd00082">
    <property type="entry name" value="HisKA"/>
    <property type="match status" value="1"/>
</dbReference>
<comment type="catalytic activity">
    <reaction evidence="1">
        <text>ATP + protein L-histidine = ADP + protein N-phospho-L-histidine.</text>
        <dbReference type="EC" id="2.7.13.3"/>
    </reaction>
</comment>
<keyword evidence="11" id="KW-0902">Two-component regulatory system</keyword>
<reference evidence="15 16" key="1">
    <citation type="submission" date="2018-03" db="EMBL/GenBank/DDBJ databases">
        <title>Genome sequence of Paenibacillus elgii strain AC13 an antimicrobial compound producing bacteria.</title>
        <authorList>
            <person name="Kurokawa A.S."/>
            <person name="Araujo J.F."/>
            <person name="Costa R.A."/>
            <person name="Ortega D.B."/>
            <person name="Pires A.S."/>
            <person name="Pappas G.J.Jr."/>
            <person name="Franco O.L."/>
            <person name="Barreto C."/>
            <person name="Magalhaes B.S."/>
            <person name="Kruger R.H."/>
        </authorList>
    </citation>
    <scope>NUCLEOTIDE SEQUENCE [LARGE SCALE GENOMIC DNA]</scope>
    <source>
        <strain evidence="15 16">AC13</strain>
    </source>
</reference>
<dbReference type="GO" id="GO:0005524">
    <property type="term" value="F:ATP binding"/>
    <property type="evidence" value="ECO:0007669"/>
    <property type="project" value="UniProtKB-KW"/>
</dbReference>
<gene>
    <name evidence="15" type="ORF">C8Z91_19855</name>
</gene>
<evidence type="ECO:0000256" key="6">
    <source>
        <dbReference type="ARBA" id="ARBA00022692"/>
    </source>
</evidence>
<dbReference type="InterPro" id="IPR005467">
    <property type="entry name" value="His_kinase_dom"/>
</dbReference>
<feature type="transmembrane region" description="Helical" evidence="13">
    <location>
        <begin position="12"/>
        <end position="32"/>
    </location>
</feature>
<dbReference type="GO" id="GO:0000155">
    <property type="term" value="F:phosphorelay sensor kinase activity"/>
    <property type="evidence" value="ECO:0007669"/>
    <property type="project" value="InterPro"/>
</dbReference>
<keyword evidence="12 13" id="KW-0472">Membrane</keyword>
<dbReference type="InterPro" id="IPR003594">
    <property type="entry name" value="HATPase_dom"/>
</dbReference>
<keyword evidence="7" id="KW-0547">Nucleotide-binding</keyword>